<name>A0A8X6LIJ2_TRICU</name>
<dbReference type="InterPro" id="IPR029787">
    <property type="entry name" value="Nucleotide_cyclase"/>
</dbReference>
<dbReference type="GO" id="GO:0005524">
    <property type="term" value="F:ATP binding"/>
    <property type="evidence" value="ECO:0007669"/>
    <property type="project" value="UniProtKB-KW"/>
</dbReference>
<reference evidence="4" key="1">
    <citation type="submission" date="2020-07" db="EMBL/GenBank/DDBJ databases">
        <title>Multicomponent nature underlies the extraordinary mechanical properties of spider dragline silk.</title>
        <authorList>
            <person name="Kono N."/>
            <person name="Nakamura H."/>
            <person name="Mori M."/>
            <person name="Yoshida Y."/>
            <person name="Ohtoshi R."/>
            <person name="Malay A.D."/>
            <person name="Moran D.A.P."/>
            <person name="Tomita M."/>
            <person name="Numata K."/>
            <person name="Arakawa K."/>
        </authorList>
    </citation>
    <scope>NUCLEOTIDE SEQUENCE</scope>
</reference>
<evidence type="ECO:0000313" key="4">
    <source>
        <dbReference type="EMBL" id="GFR08559.1"/>
    </source>
</evidence>
<dbReference type="Gene3D" id="3.30.70.1230">
    <property type="entry name" value="Nucleotide cyclase"/>
    <property type="match status" value="1"/>
</dbReference>
<keyword evidence="1" id="KW-0547">Nucleotide-binding</keyword>
<comment type="caution">
    <text evidence="4">The sequence shown here is derived from an EMBL/GenBank/DDBJ whole genome shotgun (WGS) entry which is preliminary data.</text>
</comment>
<dbReference type="EMBL" id="BMAO01026320">
    <property type="protein sequence ID" value="GFR08559.1"/>
    <property type="molecule type" value="Genomic_DNA"/>
</dbReference>
<dbReference type="PANTHER" id="PTHR16305:SF28">
    <property type="entry name" value="GUANYLATE CYCLASE DOMAIN-CONTAINING PROTEIN"/>
    <property type="match status" value="1"/>
</dbReference>
<dbReference type="SUPFAM" id="SSF55073">
    <property type="entry name" value="Nucleotide cyclase"/>
    <property type="match status" value="1"/>
</dbReference>
<dbReference type="AlphaFoldDB" id="A0A8X6LIJ2"/>
<accession>A0A8X6LIJ2</accession>
<organism evidence="4 5">
    <name type="scientific">Trichonephila clavata</name>
    <name type="common">Joro spider</name>
    <name type="synonym">Nephila clavata</name>
    <dbReference type="NCBI Taxonomy" id="2740835"/>
    <lineage>
        <taxon>Eukaryota</taxon>
        <taxon>Metazoa</taxon>
        <taxon>Ecdysozoa</taxon>
        <taxon>Arthropoda</taxon>
        <taxon>Chelicerata</taxon>
        <taxon>Arachnida</taxon>
        <taxon>Araneae</taxon>
        <taxon>Araneomorphae</taxon>
        <taxon>Entelegynae</taxon>
        <taxon>Araneoidea</taxon>
        <taxon>Nephilidae</taxon>
        <taxon>Trichonephila</taxon>
    </lineage>
</organism>
<dbReference type="Proteomes" id="UP000887116">
    <property type="component" value="Unassembled WGS sequence"/>
</dbReference>
<evidence type="ECO:0000313" key="5">
    <source>
        <dbReference type="Proteomes" id="UP000887116"/>
    </source>
</evidence>
<gene>
    <name evidence="4" type="primary">NCL1_19290</name>
    <name evidence="4" type="ORF">TNCT_354821</name>
</gene>
<dbReference type="OrthoDB" id="6435850at2759"/>
<evidence type="ECO:0000256" key="2">
    <source>
        <dbReference type="ARBA" id="ARBA00022840"/>
    </source>
</evidence>
<dbReference type="GO" id="GO:0004016">
    <property type="term" value="F:adenylate cyclase activity"/>
    <property type="evidence" value="ECO:0007669"/>
    <property type="project" value="TreeGrafter"/>
</dbReference>
<keyword evidence="3" id="KW-0456">Lyase</keyword>
<sequence length="300" mass="33982">MCSKEGKYSGDPPQETYCNAAFVPEYVRKIIKKQGEIPGTGESIPLAKKLSGILLTCHIPALSEVVFFYSMSIEYPTEDIAFVLNGHVSNLIRNIMSAGGDIVMIEAGYVQCMWLARKEDMEELVQKVLNAALFIQKRFGKTETKFGRVLRNLIGIACGDFKCFFVGKKTIYYPLVGETVMDSFYSTSQCGQNEVVVSREFWKRIKFKEDYMYQTLPDEFVTVFSLRSLSSPSEPDSEEITQVIHTMRGRNFSYHSKTVLNTSVMYRGSPGWFDIHKVVKHGEEANLKTSSGLQDSKLDR</sequence>
<keyword evidence="5" id="KW-1185">Reference proteome</keyword>
<keyword evidence="2" id="KW-0067">ATP-binding</keyword>
<evidence type="ECO:0000256" key="3">
    <source>
        <dbReference type="ARBA" id="ARBA00023239"/>
    </source>
</evidence>
<protein>
    <submittedName>
        <fullName evidence="4">Guanylate cyclase domain-containing protein</fullName>
    </submittedName>
</protein>
<proteinExistence type="predicted"/>
<evidence type="ECO:0000256" key="1">
    <source>
        <dbReference type="ARBA" id="ARBA00022741"/>
    </source>
</evidence>
<dbReference type="PANTHER" id="PTHR16305">
    <property type="entry name" value="TESTICULAR SOLUBLE ADENYLYL CYCLASE"/>
    <property type="match status" value="1"/>
</dbReference>
<dbReference type="GO" id="GO:0005737">
    <property type="term" value="C:cytoplasm"/>
    <property type="evidence" value="ECO:0007669"/>
    <property type="project" value="TreeGrafter"/>
</dbReference>